<protein>
    <submittedName>
        <fullName evidence="2">AhpC/TSA family protein</fullName>
    </submittedName>
</protein>
<dbReference type="OrthoDB" id="9809746at2"/>
<keyword evidence="3" id="KW-1185">Reference proteome</keyword>
<proteinExistence type="predicted"/>
<dbReference type="InterPro" id="IPR000866">
    <property type="entry name" value="AhpC/TSA"/>
</dbReference>
<dbReference type="PROSITE" id="PS51352">
    <property type="entry name" value="THIOREDOXIN_2"/>
    <property type="match status" value="1"/>
</dbReference>
<dbReference type="InterPro" id="IPR036249">
    <property type="entry name" value="Thioredoxin-like_sf"/>
</dbReference>
<dbReference type="InterPro" id="IPR013766">
    <property type="entry name" value="Thioredoxin_domain"/>
</dbReference>
<dbReference type="GO" id="GO:0016209">
    <property type="term" value="F:antioxidant activity"/>
    <property type="evidence" value="ECO:0007669"/>
    <property type="project" value="InterPro"/>
</dbReference>
<evidence type="ECO:0000259" key="1">
    <source>
        <dbReference type="PROSITE" id="PS51352"/>
    </source>
</evidence>
<evidence type="ECO:0000313" key="2">
    <source>
        <dbReference type="EMBL" id="RZF65199.1"/>
    </source>
</evidence>
<dbReference type="Gene3D" id="3.40.30.10">
    <property type="entry name" value="Glutaredoxin"/>
    <property type="match status" value="1"/>
</dbReference>
<name>A0A4Q6Y6S4_9SPHN</name>
<accession>A0A4Q6Y6S4</accession>
<evidence type="ECO:0000313" key="3">
    <source>
        <dbReference type="Proteomes" id="UP000292085"/>
    </source>
</evidence>
<gene>
    <name evidence="2" type="ORF">EWE75_07470</name>
</gene>
<dbReference type="AlphaFoldDB" id="A0A4Q6Y6S4"/>
<dbReference type="CDD" id="cd02970">
    <property type="entry name" value="PRX_like2"/>
    <property type="match status" value="1"/>
</dbReference>
<sequence length="214" mass="23068">MSHVRILPNPSANANDDADGWTELYERVIEKLKRHGVAASSPQVGEVFPDFSLPDTTGCYLSLHALYSDGPVVLSFQRGLWCPYCSHELATWAEVLPLLDDAGVKLVIVAGEVGDRAVSLQQLVGGNAVMLCDVDHGAALATGLAFHVEEEMKERYRAFGLDLGAIYASDGWFLPVPATYVIDAGGTVRYAHADADFRARADPRDVAALAVALR</sequence>
<feature type="domain" description="Thioredoxin" evidence="1">
    <location>
        <begin position="42"/>
        <end position="214"/>
    </location>
</feature>
<organism evidence="2 3">
    <name type="scientific">Sphingomonas populi</name>
    <dbReference type="NCBI Taxonomy" id="2484750"/>
    <lineage>
        <taxon>Bacteria</taxon>
        <taxon>Pseudomonadati</taxon>
        <taxon>Pseudomonadota</taxon>
        <taxon>Alphaproteobacteria</taxon>
        <taxon>Sphingomonadales</taxon>
        <taxon>Sphingomonadaceae</taxon>
        <taxon>Sphingomonas</taxon>
    </lineage>
</organism>
<reference evidence="2 3" key="1">
    <citation type="submission" date="2019-02" db="EMBL/GenBank/DDBJ databases">
        <authorList>
            <person name="Li Y."/>
        </authorList>
    </citation>
    <scope>NUCLEOTIDE SEQUENCE [LARGE SCALE GENOMIC DNA]</scope>
    <source>
        <strain evidence="2 3">3-7</strain>
    </source>
</reference>
<dbReference type="Proteomes" id="UP000292085">
    <property type="component" value="Unassembled WGS sequence"/>
</dbReference>
<dbReference type="EMBL" id="SGIS01000008">
    <property type="protein sequence ID" value="RZF65199.1"/>
    <property type="molecule type" value="Genomic_DNA"/>
</dbReference>
<dbReference type="Pfam" id="PF00578">
    <property type="entry name" value="AhpC-TSA"/>
    <property type="match status" value="1"/>
</dbReference>
<comment type="caution">
    <text evidence="2">The sequence shown here is derived from an EMBL/GenBank/DDBJ whole genome shotgun (WGS) entry which is preliminary data.</text>
</comment>
<dbReference type="SUPFAM" id="SSF52833">
    <property type="entry name" value="Thioredoxin-like"/>
    <property type="match status" value="1"/>
</dbReference>
<dbReference type="RefSeq" id="WP_130156031.1">
    <property type="nucleotide sequence ID" value="NZ_SGIS01000008.1"/>
</dbReference>
<dbReference type="GO" id="GO:0016491">
    <property type="term" value="F:oxidoreductase activity"/>
    <property type="evidence" value="ECO:0007669"/>
    <property type="project" value="InterPro"/>
</dbReference>